<dbReference type="RefSeq" id="WP_313886205.1">
    <property type="nucleotide sequence ID" value="NZ_JAANOU010000001.1"/>
</dbReference>
<evidence type="ECO:0000256" key="4">
    <source>
        <dbReference type="ARBA" id="ARBA00022692"/>
    </source>
</evidence>
<feature type="transmembrane region" description="Helical" evidence="7">
    <location>
        <begin position="107"/>
        <end position="128"/>
    </location>
</feature>
<keyword evidence="3" id="KW-1003">Cell membrane</keyword>
<dbReference type="Pfam" id="PF07690">
    <property type="entry name" value="MFS_1"/>
    <property type="match status" value="1"/>
</dbReference>
<feature type="transmembrane region" description="Helical" evidence="7">
    <location>
        <begin position="363"/>
        <end position="388"/>
    </location>
</feature>
<keyword evidence="10" id="KW-1185">Reference proteome</keyword>
<comment type="caution">
    <text evidence="9">The sequence shown here is derived from an EMBL/GenBank/DDBJ whole genome shotgun (WGS) entry which is preliminary data.</text>
</comment>
<comment type="subcellular location">
    <subcellularLocation>
        <location evidence="1">Cell membrane</location>
        <topology evidence="1">Multi-pass membrane protein</topology>
    </subcellularLocation>
</comment>
<dbReference type="CDD" id="cd17503">
    <property type="entry name" value="MFS_LmrB_MDR_like"/>
    <property type="match status" value="1"/>
</dbReference>
<keyword evidence="4 7" id="KW-0812">Transmembrane</keyword>
<feature type="transmembrane region" description="Helical" evidence="7">
    <location>
        <begin position="12"/>
        <end position="38"/>
    </location>
</feature>
<evidence type="ECO:0000256" key="2">
    <source>
        <dbReference type="ARBA" id="ARBA00022448"/>
    </source>
</evidence>
<keyword evidence="2" id="KW-0813">Transport</keyword>
<dbReference type="NCBIfam" id="TIGR00711">
    <property type="entry name" value="efflux_EmrB"/>
    <property type="match status" value="1"/>
</dbReference>
<dbReference type="InterPro" id="IPR020846">
    <property type="entry name" value="MFS_dom"/>
</dbReference>
<evidence type="ECO:0000259" key="8">
    <source>
        <dbReference type="PROSITE" id="PS50850"/>
    </source>
</evidence>
<protein>
    <submittedName>
        <fullName evidence="9">EmrB/QacA subfamily drug resistance transporter</fullName>
    </submittedName>
</protein>
<dbReference type="PANTHER" id="PTHR23501:SF1">
    <property type="entry name" value="TRANSPORT PROTEIN HSRA-RELATED"/>
    <property type="match status" value="1"/>
</dbReference>
<dbReference type="Gene3D" id="1.20.1720.10">
    <property type="entry name" value="Multidrug resistance protein D"/>
    <property type="match status" value="1"/>
</dbReference>
<feature type="transmembrane region" description="Helical" evidence="7">
    <location>
        <begin position="457"/>
        <end position="474"/>
    </location>
</feature>
<feature type="transmembrane region" description="Helical" evidence="7">
    <location>
        <begin position="58"/>
        <end position="75"/>
    </location>
</feature>
<dbReference type="InterPro" id="IPR004638">
    <property type="entry name" value="EmrB-like"/>
</dbReference>
<evidence type="ECO:0000313" key="9">
    <source>
        <dbReference type="EMBL" id="NIH81608.1"/>
    </source>
</evidence>
<name>A0ABX0SXD2_9PSEU</name>
<evidence type="ECO:0000256" key="6">
    <source>
        <dbReference type="ARBA" id="ARBA00023136"/>
    </source>
</evidence>
<dbReference type="SUPFAM" id="SSF103473">
    <property type="entry name" value="MFS general substrate transporter"/>
    <property type="match status" value="1"/>
</dbReference>
<feature type="transmembrane region" description="Helical" evidence="7">
    <location>
        <begin position="337"/>
        <end position="357"/>
    </location>
</feature>
<keyword evidence="6 7" id="KW-0472">Membrane</keyword>
<sequence length="495" mass="51439">MRAEQDERMTPELWWLGAIMAFGGFASLLDATIINVAIGPLATVFDAGIATVQWTVTGYLLAITATLPLSAWATARFGAKQTILFSQVAFLIGSLLCGLAWSVSSLIVFRVIQGIGGGLAVPVGQALLAQAAGPKRLGKLMSVVTMPALFAPLIGPSLGGVLVDHLSWRWIFFINIPFCVVTILLVVVKVQNIVAPSATAELDLLGLVLLIPGLSALIYGLTEVGSGTGVRGVAVTTLAIGVLLLAAFVLRAMRNRDGSLLDLRLFGVPAFRAGTVANFLLSMAMYGVLIPLPLYFQLVRGTSVLESALALLPQSIGYLVAITLLNRLTAVLGTRNLTLLGGLLVIAGSVPFALITAEPNQVLISAALVVRGMGLGAAMMPTMTVAFASVGKERAPGATGAFNVFQRIGASLGTAVLAIVLQNQVSGRLPAGTPNLGEVAPGGDVAHSMATAFGAPFWWAIAFTVLALVLAFLLPGRRPPARAVPADKEPALQPE</sequence>
<feature type="transmembrane region" description="Helical" evidence="7">
    <location>
        <begin position="400"/>
        <end position="421"/>
    </location>
</feature>
<dbReference type="Proteomes" id="UP000754495">
    <property type="component" value="Unassembled WGS sequence"/>
</dbReference>
<reference evidence="9 10" key="1">
    <citation type="submission" date="2020-03" db="EMBL/GenBank/DDBJ databases">
        <title>Sequencing the genomes of 1000 actinobacteria strains.</title>
        <authorList>
            <person name="Klenk H.-P."/>
        </authorList>
    </citation>
    <scope>NUCLEOTIDE SEQUENCE [LARGE SCALE GENOMIC DNA]</scope>
    <source>
        <strain evidence="9 10">DSM 45668</strain>
    </source>
</reference>
<organism evidence="9 10">
    <name type="scientific">Amycolatopsis viridis</name>
    <dbReference type="NCBI Taxonomy" id="185678"/>
    <lineage>
        <taxon>Bacteria</taxon>
        <taxon>Bacillati</taxon>
        <taxon>Actinomycetota</taxon>
        <taxon>Actinomycetes</taxon>
        <taxon>Pseudonocardiales</taxon>
        <taxon>Pseudonocardiaceae</taxon>
        <taxon>Amycolatopsis</taxon>
    </lineage>
</organism>
<accession>A0ABX0SXD2</accession>
<dbReference type="EMBL" id="JAANOU010000001">
    <property type="protein sequence ID" value="NIH81608.1"/>
    <property type="molecule type" value="Genomic_DNA"/>
</dbReference>
<evidence type="ECO:0000313" key="10">
    <source>
        <dbReference type="Proteomes" id="UP000754495"/>
    </source>
</evidence>
<feature type="transmembrane region" description="Helical" evidence="7">
    <location>
        <begin position="82"/>
        <end position="101"/>
    </location>
</feature>
<feature type="transmembrane region" description="Helical" evidence="7">
    <location>
        <begin position="202"/>
        <end position="221"/>
    </location>
</feature>
<keyword evidence="5 7" id="KW-1133">Transmembrane helix</keyword>
<feature type="transmembrane region" description="Helical" evidence="7">
    <location>
        <begin position="274"/>
        <end position="296"/>
    </location>
</feature>
<feature type="domain" description="Major facilitator superfamily (MFS) profile" evidence="8">
    <location>
        <begin position="16"/>
        <end position="479"/>
    </location>
</feature>
<dbReference type="InterPro" id="IPR036259">
    <property type="entry name" value="MFS_trans_sf"/>
</dbReference>
<evidence type="ECO:0000256" key="7">
    <source>
        <dbReference type="SAM" id="Phobius"/>
    </source>
</evidence>
<dbReference type="InterPro" id="IPR011701">
    <property type="entry name" value="MFS"/>
</dbReference>
<evidence type="ECO:0000256" key="3">
    <source>
        <dbReference type="ARBA" id="ARBA00022475"/>
    </source>
</evidence>
<gene>
    <name evidence="9" type="ORF">FHX46_004138</name>
</gene>
<dbReference type="Gene3D" id="1.20.1250.20">
    <property type="entry name" value="MFS general substrate transporter like domains"/>
    <property type="match status" value="1"/>
</dbReference>
<evidence type="ECO:0000256" key="1">
    <source>
        <dbReference type="ARBA" id="ARBA00004651"/>
    </source>
</evidence>
<dbReference type="PROSITE" id="PS50850">
    <property type="entry name" value="MFS"/>
    <property type="match status" value="1"/>
</dbReference>
<feature type="transmembrane region" description="Helical" evidence="7">
    <location>
        <begin position="233"/>
        <end position="253"/>
    </location>
</feature>
<evidence type="ECO:0000256" key="5">
    <source>
        <dbReference type="ARBA" id="ARBA00022989"/>
    </source>
</evidence>
<feature type="transmembrane region" description="Helical" evidence="7">
    <location>
        <begin position="308"/>
        <end position="325"/>
    </location>
</feature>
<feature type="transmembrane region" description="Helical" evidence="7">
    <location>
        <begin position="140"/>
        <end position="158"/>
    </location>
</feature>
<feature type="transmembrane region" description="Helical" evidence="7">
    <location>
        <begin position="170"/>
        <end position="190"/>
    </location>
</feature>
<proteinExistence type="predicted"/>
<dbReference type="PANTHER" id="PTHR23501">
    <property type="entry name" value="MAJOR FACILITATOR SUPERFAMILY"/>
    <property type="match status" value="1"/>
</dbReference>